<keyword evidence="1" id="KW-0805">Transcription regulation</keyword>
<dbReference type="SUPFAM" id="SSF53822">
    <property type="entry name" value="Periplasmic binding protein-like I"/>
    <property type="match status" value="1"/>
</dbReference>
<evidence type="ECO:0000313" key="5">
    <source>
        <dbReference type="EMBL" id="RKR76445.1"/>
    </source>
</evidence>
<accession>A0A495IMT7</accession>
<proteinExistence type="predicted"/>
<keyword evidence="3" id="KW-0804">Transcription</keyword>
<dbReference type="PROSITE" id="PS50932">
    <property type="entry name" value="HTH_LACI_2"/>
    <property type="match status" value="1"/>
</dbReference>
<keyword evidence="6" id="KW-1185">Reference proteome</keyword>
<dbReference type="PANTHER" id="PTHR30146:SF153">
    <property type="entry name" value="LACTOSE OPERON REPRESSOR"/>
    <property type="match status" value="1"/>
</dbReference>
<dbReference type="Pfam" id="PF13377">
    <property type="entry name" value="Peripla_BP_3"/>
    <property type="match status" value="1"/>
</dbReference>
<dbReference type="SMART" id="SM00354">
    <property type="entry name" value="HTH_LACI"/>
    <property type="match status" value="1"/>
</dbReference>
<reference evidence="5 6" key="1">
    <citation type="submission" date="2018-10" db="EMBL/GenBank/DDBJ databases">
        <title>Sequencing the genomes of 1000 actinobacteria strains.</title>
        <authorList>
            <person name="Klenk H.-P."/>
        </authorList>
    </citation>
    <scope>NUCLEOTIDE SEQUENCE [LARGE SCALE GENOMIC DNA]</scope>
    <source>
        <strain evidence="5 6">DSM 17894</strain>
    </source>
</reference>
<evidence type="ECO:0000256" key="1">
    <source>
        <dbReference type="ARBA" id="ARBA00023015"/>
    </source>
</evidence>
<feature type="domain" description="HTH lacI-type" evidence="4">
    <location>
        <begin position="30"/>
        <end position="84"/>
    </location>
</feature>
<dbReference type="PANTHER" id="PTHR30146">
    <property type="entry name" value="LACI-RELATED TRANSCRIPTIONAL REPRESSOR"/>
    <property type="match status" value="1"/>
</dbReference>
<dbReference type="EMBL" id="RBKS01000001">
    <property type="protein sequence ID" value="RKR76445.1"/>
    <property type="molecule type" value="Genomic_DNA"/>
</dbReference>
<dbReference type="GO" id="GO:0000976">
    <property type="term" value="F:transcription cis-regulatory region binding"/>
    <property type="evidence" value="ECO:0007669"/>
    <property type="project" value="TreeGrafter"/>
</dbReference>
<dbReference type="Pfam" id="PF00356">
    <property type="entry name" value="LacI"/>
    <property type="match status" value="1"/>
</dbReference>
<sequence>MVKIEVFAQSIRHEARYAVAMPGRPTSTKPTLATVAKAAGVSVPTASKVLSGGTDVSAGTRDRVIRSAERVGYRRPGSRPARRGEASRIRLVDLVVSNIEGTWANGILSGVEYAATAAECDVVITIARPGRDWAARLLRRPSEGAVVVLVDPTSAQLAGLHAAGIPVVIIDPISRPPGSVPSVGVTNWQGGRDAALHLLERGHRRFGVIGGTRSHLYSRARIDGFRSALDESGVELPAAWTGVGDWDRETARGVAREILGGRQRPSALFACSDFMAVGAYEAAAELGLRIPDDLSIVGFDDVPEAEWARPQLTTVHQPIHEMGAAALRMLLRLQQEERVPEGAPAPRIELATHLVVRGSTGVWVEP</sequence>
<name>A0A495IMT7_9MICO</name>
<dbReference type="Gene3D" id="1.10.260.40">
    <property type="entry name" value="lambda repressor-like DNA-binding domains"/>
    <property type="match status" value="1"/>
</dbReference>
<dbReference type="CDD" id="cd01392">
    <property type="entry name" value="HTH_LacI"/>
    <property type="match status" value="1"/>
</dbReference>
<dbReference type="InterPro" id="IPR028082">
    <property type="entry name" value="Peripla_BP_I"/>
</dbReference>
<evidence type="ECO:0000259" key="4">
    <source>
        <dbReference type="PROSITE" id="PS50932"/>
    </source>
</evidence>
<evidence type="ECO:0000256" key="3">
    <source>
        <dbReference type="ARBA" id="ARBA00023163"/>
    </source>
</evidence>
<dbReference type="SUPFAM" id="SSF47413">
    <property type="entry name" value="lambda repressor-like DNA-binding domains"/>
    <property type="match status" value="1"/>
</dbReference>
<dbReference type="GO" id="GO:0003700">
    <property type="term" value="F:DNA-binding transcription factor activity"/>
    <property type="evidence" value="ECO:0007669"/>
    <property type="project" value="TreeGrafter"/>
</dbReference>
<dbReference type="InterPro" id="IPR046335">
    <property type="entry name" value="LacI/GalR-like_sensor"/>
</dbReference>
<dbReference type="Proteomes" id="UP000280008">
    <property type="component" value="Unassembled WGS sequence"/>
</dbReference>
<dbReference type="InterPro" id="IPR010982">
    <property type="entry name" value="Lambda_DNA-bd_dom_sf"/>
</dbReference>
<protein>
    <submittedName>
        <fullName evidence="5">LacI family transcriptional regulator</fullName>
    </submittedName>
</protein>
<dbReference type="InterPro" id="IPR000843">
    <property type="entry name" value="HTH_LacI"/>
</dbReference>
<evidence type="ECO:0000313" key="6">
    <source>
        <dbReference type="Proteomes" id="UP000280008"/>
    </source>
</evidence>
<organism evidence="5 6">
    <name type="scientific">Frondihabitans australicus</name>
    <dbReference type="NCBI Taxonomy" id="386892"/>
    <lineage>
        <taxon>Bacteria</taxon>
        <taxon>Bacillati</taxon>
        <taxon>Actinomycetota</taxon>
        <taxon>Actinomycetes</taxon>
        <taxon>Micrococcales</taxon>
        <taxon>Microbacteriaceae</taxon>
        <taxon>Frondihabitans</taxon>
    </lineage>
</organism>
<dbReference type="Gene3D" id="3.40.50.2300">
    <property type="match status" value="2"/>
</dbReference>
<evidence type="ECO:0000256" key="2">
    <source>
        <dbReference type="ARBA" id="ARBA00023125"/>
    </source>
</evidence>
<keyword evidence="2" id="KW-0238">DNA-binding</keyword>
<comment type="caution">
    <text evidence="5">The sequence shown here is derived from an EMBL/GenBank/DDBJ whole genome shotgun (WGS) entry which is preliminary data.</text>
</comment>
<gene>
    <name evidence="5" type="ORF">C8E83_3621</name>
</gene>
<dbReference type="AlphaFoldDB" id="A0A495IMT7"/>
<dbReference type="CDD" id="cd06296">
    <property type="entry name" value="PBP1_CatR-like"/>
    <property type="match status" value="1"/>
</dbReference>